<name>A0ABV9VT74_9ACTN</name>
<evidence type="ECO:0000256" key="1">
    <source>
        <dbReference type="ARBA" id="ARBA00001974"/>
    </source>
</evidence>
<dbReference type="PANTHER" id="PTHR42973">
    <property type="entry name" value="BINDING OXIDOREDUCTASE, PUTATIVE (AFU_ORTHOLOGUE AFUA_1G17690)-RELATED"/>
    <property type="match status" value="1"/>
</dbReference>
<dbReference type="PANTHER" id="PTHR42973:SF39">
    <property type="entry name" value="FAD-BINDING PCMH-TYPE DOMAIN-CONTAINING PROTEIN"/>
    <property type="match status" value="1"/>
</dbReference>
<evidence type="ECO:0000256" key="3">
    <source>
        <dbReference type="ARBA" id="ARBA00022630"/>
    </source>
</evidence>
<keyword evidence="5" id="KW-0560">Oxidoreductase</keyword>
<dbReference type="Pfam" id="PF08031">
    <property type="entry name" value="BBE"/>
    <property type="match status" value="1"/>
</dbReference>
<accession>A0ABV9VT74</accession>
<keyword evidence="3" id="KW-0285">Flavoprotein</keyword>
<comment type="similarity">
    <text evidence="2">Belongs to the oxygen-dependent FAD-linked oxidoreductase family.</text>
</comment>
<dbReference type="Gene3D" id="3.30.465.10">
    <property type="match status" value="1"/>
</dbReference>
<evidence type="ECO:0000256" key="4">
    <source>
        <dbReference type="ARBA" id="ARBA00022827"/>
    </source>
</evidence>
<gene>
    <name evidence="7" type="ORF">ACFPIJ_16970</name>
</gene>
<keyword evidence="4" id="KW-0274">FAD</keyword>
<dbReference type="RefSeq" id="WP_380115964.1">
    <property type="nucleotide sequence ID" value="NZ_JBHSIU010000018.1"/>
</dbReference>
<protein>
    <submittedName>
        <fullName evidence="7">FAD-binding oxidoreductase</fullName>
    </submittedName>
</protein>
<sequence>MRGTNLRFVGSPDAVHLVHSTEQVVATVRQAVQSGRRLAVRSGGHCYENFVADPAVRVVIDLSPMRAITFDPVRNAFCVEAGATLGEVNDTLYKGWGVTIPAGACPTVGVGGHITGGGYGALARTYGLSVDYVQAVEVVTVTAAGTVKVVVATSATGDPNRELWWAHTGAGGGNFGVVTRFWLSNGAPRGTEPSQLLPRPPRELLVSNVSWAWSELNETSFSRLMRNFSGWYERNSDPSSPYTALFSELKPTHRAAGAIGLTTQVDTAAPGADRLLDDYLAAVNHEVGVQFAVGERRRIPWLHATRWSGFTGPDPTMCFKGKPAYLRRTFTAAQVSAMYRHLTRTDYSHGGALMLISGYGGAVRNVAPTATAVAQRDSILKLQTAVLWPSGDDETRHLAWVREFFRDLYAATGGVPVPDDVNDGMFINYADVDVRDPQWNTSGVPWSALYFKQNYPRLQAAKAKWDPRNVFRHGLSIELP</sequence>
<dbReference type="EMBL" id="JBHSIU010000018">
    <property type="protein sequence ID" value="MFC4999518.1"/>
    <property type="molecule type" value="Genomic_DNA"/>
</dbReference>
<evidence type="ECO:0000259" key="6">
    <source>
        <dbReference type="PROSITE" id="PS51387"/>
    </source>
</evidence>
<dbReference type="InterPro" id="IPR012951">
    <property type="entry name" value="BBE"/>
</dbReference>
<dbReference type="Gene3D" id="3.40.462.20">
    <property type="match status" value="1"/>
</dbReference>
<dbReference type="InterPro" id="IPR036318">
    <property type="entry name" value="FAD-bd_PCMH-like_sf"/>
</dbReference>
<dbReference type="SUPFAM" id="SSF56176">
    <property type="entry name" value="FAD-binding/transporter-associated domain-like"/>
    <property type="match status" value="1"/>
</dbReference>
<evidence type="ECO:0000313" key="7">
    <source>
        <dbReference type="EMBL" id="MFC4999518.1"/>
    </source>
</evidence>
<dbReference type="Pfam" id="PF01565">
    <property type="entry name" value="FAD_binding_4"/>
    <property type="match status" value="1"/>
</dbReference>
<dbReference type="Proteomes" id="UP001595912">
    <property type="component" value="Unassembled WGS sequence"/>
</dbReference>
<evidence type="ECO:0000313" key="8">
    <source>
        <dbReference type="Proteomes" id="UP001595912"/>
    </source>
</evidence>
<evidence type="ECO:0000256" key="5">
    <source>
        <dbReference type="ARBA" id="ARBA00023002"/>
    </source>
</evidence>
<organism evidence="7 8">
    <name type="scientific">Dactylosporangium cerinum</name>
    <dbReference type="NCBI Taxonomy" id="1434730"/>
    <lineage>
        <taxon>Bacteria</taxon>
        <taxon>Bacillati</taxon>
        <taxon>Actinomycetota</taxon>
        <taxon>Actinomycetes</taxon>
        <taxon>Micromonosporales</taxon>
        <taxon>Micromonosporaceae</taxon>
        <taxon>Dactylosporangium</taxon>
    </lineage>
</organism>
<keyword evidence="8" id="KW-1185">Reference proteome</keyword>
<dbReference type="PROSITE" id="PS51387">
    <property type="entry name" value="FAD_PCMH"/>
    <property type="match status" value="1"/>
</dbReference>
<dbReference type="InterPro" id="IPR016166">
    <property type="entry name" value="FAD-bd_PCMH"/>
</dbReference>
<evidence type="ECO:0000256" key="2">
    <source>
        <dbReference type="ARBA" id="ARBA00005466"/>
    </source>
</evidence>
<reference evidence="8" key="1">
    <citation type="journal article" date="2019" name="Int. J. Syst. Evol. Microbiol.">
        <title>The Global Catalogue of Microorganisms (GCM) 10K type strain sequencing project: providing services to taxonomists for standard genome sequencing and annotation.</title>
        <authorList>
            <consortium name="The Broad Institute Genomics Platform"/>
            <consortium name="The Broad Institute Genome Sequencing Center for Infectious Disease"/>
            <person name="Wu L."/>
            <person name="Ma J."/>
        </authorList>
    </citation>
    <scope>NUCLEOTIDE SEQUENCE [LARGE SCALE GENOMIC DNA]</scope>
    <source>
        <strain evidence="8">CGMCC 4.7152</strain>
    </source>
</reference>
<dbReference type="InterPro" id="IPR050416">
    <property type="entry name" value="FAD-linked_Oxidoreductase"/>
</dbReference>
<dbReference type="InterPro" id="IPR006094">
    <property type="entry name" value="Oxid_FAD_bind_N"/>
</dbReference>
<comment type="cofactor">
    <cofactor evidence="1">
        <name>FAD</name>
        <dbReference type="ChEBI" id="CHEBI:57692"/>
    </cofactor>
</comment>
<proteinExistence type="inferred from homology"/>
<feature type="domain" description="FAD-binding PCMH-type" evidence="6">
    <location>
        <begin position="8"/>
        <end position="188"/>
    </location>
</feature>
<dbReference type="InterPro" id="IPR016169">
    <property type="entry name" value="FAD-bd_PCMH_sub2"/>
</dbReference>
<comment type="caution">
    <text evidence="7">The sequence shown here is derived from an EMBL/GenBank/DDBJ whole genome shotgun (WGS) entry which is preliminary data.</text>
</comment>